<dbReference type="AlphaFoldDB" id="A0A8H6YX90"/>
<comment type="caution">
    <text evidence="1">The sequence shown here is derived from an EMBL/GenBank/DDBJ whole genome shotgun (WGS) entry which is preliminary data.</text>
</comment>
<organism evidence="1 2">
    <name type="scientific">Mycena sanguinolenta</name>
    <dbReference type="NCBI Taxonomy" id="230812"/>
    <lineage>
        <taxon>Eukaryota</taxon>
        <taxon>Fungi</taxon>
        <taxon>Dikarya</taxon>
        <taxon>Basidiomycota</taxon>
        <taxon>Agaricomycotina</taxon>
        <taxon>Agaricomycetes</taxon>
        <taxon>Agaricomycetidae</taxon>
        <taxon>Agaricales</taxon>
        <taxon>Marasmiineae</taxon>
        <taxon>Mycenaceae</taxon>
        <taxon>Mycena</taxon>
    </lineage>
</organism>
<dbReference type="EMBL" id="JACAZH010000005">
    <property type="protein sequence ID" value="KAF7368123.1"/>
    <property type="molecule type" value="Genomic_DNA"/>
</dbReference>
<accession>A0A8H6YX90</accession>
<keyword evidence="2" id="KW-1185">Reference proteome</keyword>
<gene>
    <name evidence="1" type="ORF">MSAN_00878600</name>
</gene>
<protein>
    <submittedName>
        <fullName evidence="1">Uncharacterized protein</fullName>
    </submittedName>
</protein>
<proteinExistence type="predicted"/>
<sequence length="213" mass="23698">MSRARRPLAHSRCRFAESPTRRLAQSPHRRRARLASSRARLRHAINVIVDLDDLRRNRRCVPPALLTIEPACSRLCFPRRYTPSHSSKLPVPCASSVVFSSAHPPSSWALVCIAVVFEIQAPLRGHSAFLAELPHRATAAIEKRGRAVSPSRTRPPATNPRQFGLDAMLFLAVACTLRGCLSIIYPTELGFSDRFPSWVSPAKPRTDALVPRL</sequence>
<reference evidence="1" key="1">
    <citation type="submission" date="2020-05" db="EMBL/GenBank/DDBJ databases">
        <title>Mycena genomes resolve the evolution of fungal bioluminescence.</title>
        <authorList>
            <person name="Tsai I.J."/>
        </authorList>
    </citation>
    <scope>NUCLEOTIDE SEQUENCE</scope>
    <source>
        <strain evidence="1">160909Yilan</strain>
    </source>
</reference>
<dbReference type="Proteomes" id="UP000623467">
    <property type="component" value="Unassembled WGS sequence"/>
</dbReference>
<evidence type="ECO:0000313" key="2">
    <source>
        <dbReference type="Proteomes" id="UP000623467"/>
    </source>
</evidence>
<name>A0A8H6YX90_9AGAR</name>
<evidence type="ECO:0000313" key="1">
    <source>
        <dbReference type="EMBL" id="KAF7368123.1"/>
    </source>
</evidence>